<dbReference type="GO" id="GO:0005730">
    <property type="term" value="C:nucleolus"/>
    <property type="evidence" value="ECO:0007669"/>
    <property type="project" value="TreeGrafter"/>
</dbReference>
<sequence length="243" mass="25741">MSPELTNHPLIRADGSATHTTSLFTILAAVNGPIEVQRRDELPEEAAIEVNIRPCAGIGGPRERWLESVLAALLKSVLLVHAHPRTLMQVTLQVLKEPSSGVRVRRRLGDVAVLPALVNAAFAACVDAGLPLGRTVVAGLAVVREDGDGVVVDPDEKALAGCRSVHAMGFDAQGELLLNESGGQFELRQWQDVFEVLKTTAAVAIAPTGEDEAMMNGDGTPAPWLRQALEGNAREAGAWRGVG</sequence>
<dbReference type="EMBL" id="MU001634">
    <property type="protein sequence ID" value="KAF2484057.1"/>
    <property type="molecule type" value="Genomic_DNA"/>
</dbReference>
<dbReference type="Gene3D" id="3.30.230.70">
    <property type="entry name" value="GHMP Kinase, N-terminal domain"/>
    <property type="match status" value="1"/>
</dbReference>
<accession>A0A6A6PXT3</accession>
<evidence type="ECO:0000313" key="7">
    <source>
        <dbReference type="EMBL" id="KAF2484057.1"/>
    </source>
</evidence>
<dbReference type="GO" id="GO:0071051">
    <property type="term" value="P:poly(A)-dependent snoRNA 3'-end processing"/>
    <property type="evidence" value="ECO:0007669"/>
    <property type="project" value="TreeGrafter"/>
</dbReference>
<comment type="similarity">
    <text evidence="2">Belongs to the RNase PH family.</text>
</comment>
<dbReference type="SUPFAM" id="SSF54211">
    <property type="entry name" value="Ribosomal protein S5 domain 2-like"/>
    <property type="match status" value="1"/>
</dbReference>
<dbReference type="OrthoDB" id="27298at2759"/>
<dbReference type="InterPro" id="IPR027408">
    <property type="entry name" value="PNPase/RNase_PH_dom_sf"/>
</dbReference>
<dbReference type="PANTHER" id="PTHR11953">
    <property type="entry name" value="EXOSOME COMPLEX COMPONENT"/>
    <property type="match status" value="1"/>
</dbReference>
<dbReference type="GO" id="GO:0034475">
    <property type="term" value="P:U4 snRNA 3'-end processing"/>
    <property type="evidence" value="ECO:0007669"/>
    <property type="project" value="TreeGrafter"/>
</dbReference>
<dbReference type="RefSeq" id="XP_033590627.1">
    <property type="nucleotide sequence ID" value="XM_033730955.1"/>
</dbReference>
<dbReference type="AlphaFoldDB" id="A0A6A6PXT3"/>
<dbReference type="PANTHER" id="PTHR11953:SF1">
    <property type="entry name" value="EXOSOME COMPLEX COMPONENT RRP46"/>
    <property type="match status" value="1"/>
</dbReference>
<gene>
    <name evidence="7" type="ORF">BDY17DRAFT_249151</name>
</gene>
<dbReference type="GO" id="GO:0071028">
    <property type="term" value="P:nuclear mRNA surveillance"/>
    <property type="evidence" value="ECO:0007669"/>
    <property type="project" value="TreeGrafter"/>
</dbReference>
<dbReference type="InterPro" id="IPR020568">
    <property type="entry name" value="Ribosomal_Su5_D2-typ_SF"/>
</dbReference>
<dbReference type="GO" id="GO:0006364">
    <property type="term" value="P:rRNA processing"/>
    <property type="evidence" value="ECO:0007669"/>
    <property type="project" value="UniProtKB-KW"/>
</dbReference>
<keyword evidence="5" id="KW-0539">Nucleus</keyword>
<dbReference type="InterPro" id="IPR001247">
    <property type="entry name" value="ExoRNase_PH_dom1"/>
</dbReference>
<keyword evidence="3" id="KW-0698">rRNA processing</keyword>
<evidence type="ECO:0000256" key="5">
    <source>
        <dbReference type="ARBA" id="ARBA00023242"/>
    </source>
</evidence>
<evidence type="ECO:0000256" key="1">
    <source>
        <dbReference type="ARBA" id="ARBA00004123"/>
    </source>
</evidence>
<evidence type="ECO:0000259" key="6">
    <source>
        <dbReference type="Pfam" id="PF01138"/>
    </source>
</evidence>
<keyword evidence="4" id="KW-0271">Exosome</keyword>
<dbReference type="GO" id="GO:0016075">
    <property type="term" value="P:rRNA catabolic process"/>
    <property type="evidence" value="ECO:0007669"/>
    <property type="project" value="TreeGrafter"/>
</dbReference>
<comment type="subcellular location">
    <subcellularLocation>
        <location evidence="1">Nucleus</location>
    </subcellularLocation>
</comment>
<evidence type="ECO:0000256" key="4">
    <source>
        <dbReference type="ARBA" id="ARBA00022835"/>
    </source>
</evidence>
<evidence type="ECO:0000256" key="2">
    <source>
        <dbReference type="ARBA" id="ARBA00006678"/>
    </source>
</evidence>
<dbReference type="InterPro" id="IPR050080">
    <property type="entry name" value="RNase_PH"/>
</dbReference>
<evidence type="ECO:0000256" key="3">
    <source>
        <dbReference type="ARBA" id="ARBA00022552"/>
    </source>
</evidence>
<name>A0A6A6PXT3_9PEZI</name>
<dbReference type="GO" id="GO:0000176">
    <property type="term" value="C:nuclear exosome (RNase complex)"/>
    <property type="evidence" value="ECO:0007669"/>
    <property type="project" value="UniProtKB-ARBA"/>
</dbReference>
<protein>
    <recommendedName>
        <fullName evidence="6">Exoribonuclease phosphorolytic domain-containing protein</fullName>
    </recommendedName>
</protein>
<dbReference type="GO" id="GO:0003723">
    <property type="term" value="F:RNA binding"/>
    <property type="evidence" value="ECO:0007669"/>
    <property type="project" value="TreeGrafter"/>
</dbReference>
<reference evidence="7" key="1">
    <citation type="journal article" date="2020" name="Stud. Mycol.">
        <title>101 Dothideomycetes genomes: a test case for predicting lifestyles and emergence of pathogens.</title>
        <authorList>
            <person name="Haridas S."/>
            <person name="Albert R."/>
            <person name="Binder M."/>
            <person name="Bloem J."/>
            <person name="Labutti K."/>
            <person name="Salamov A."/>
            <person name="Andreopoulos B."/>
            <person name="Baker S."/>
            <person name="Barry K."/>
            <person name="Bills G."/>
            <person name="Bluhm B."/>
            <person name="Cannon C."/>
            <person name="Castanera R."/>
            <person name="Culley D."/>
            <person name="Daum C."/>
            <person name="Ezra D."/>
            <person name="Gonzalez J."/>
            <person name="Henrissat B."/>
            <person name="Kuo A."/>
            <person name="Liang C."/>
            <person name="Lipzen A."/>
            <person name="Lutzoni F."/>
            <person name="Magnuson J."/>
            <person name="Mondo S."/>
            <person name="Nolan M."/>
            <person name="Ohm R."/>
            <person name="Pangilinan J."/>
            <person name="Park H.-J."/>
            <person name="Ramirez L."/>
            <person name="Alfaro M."/>
            <person name="Sun H."/>
            <person name="Tritt A."/>
            <person name="Yoshinaga Y."/>
            <person name="Zwiers L.-H."/>
            <person name="Turgeon B."/>
            <person name="Goodwin S."/>
            <person name="Spatafora J."/>
            <person name="Crous P."/>
            <person name="Grigoriev I."/>
        </authorList>
    </citation>
    <scope>NUCLEOTIDE SEQUENCE</scope>
    <source>
        <strain evidence="7">CBS 113389</strain>
    </source>
</reference>
<dbReference type="GeneID" id="54471957"/>
<proteinExistence type="inferred from homology"/>
<dbReference type="Pfam" id="PF01138">
    <property type="entry name" value="RNase_PH"/>
    <property type="match status" value="1"/>
</dbReference>
<organism evidence="7 8">
    <name type="scientific">Neohortaea acidophila</name>
    <dbReference type="NCBI Taxonomy" id="245834"/>
    <lineage>
        <taxon>Eukaryota</taxon>
        <taxon>Fungi</taxon>
        <taxon>Dikarya</taxon>
        <taxon>Ascomycota</taxon>
        <taxon>Pezizomycotina</taxon>
        <taxon>Dothideomycetes</taxon>
        <taxon>Dothideomycetidae</taxon>
        <taxon>Mycosphaerellales</taxon>
        <taxon>Teratosphaeriaceae</taxon>
        <taxon>Neohortaea</taxon>
    </lineage>
</organism>
<dbReference type="GO" id="GO:0000177">
    <property type="term" value="C:cytoplasmic exosome (RNase complex)"/>
    <property type="evidence" value="ECO:0007669"/>
    <property type="project" value="TreeGrafter"/>
</dbReference>
<keyword evidence="8" id="KW-1185">Reference proteome</keyword>
<evidence type="ECO:0000313" key="8">
    <source>
        <dbReference type="Proteomes" id="UP000799767"/>
    </source>
</evidence>
<feature type="domain" description="Exoribonuclease phosphorolytic" evidence="6">
    <location>
        <begin position="12"/>
        <end position="131"/>
    </location>
</feature>
<dbReference type="Proteomes" id="UP000799767">
    <property type="component" value="Unassembled WGS sequence"/>
</dbReference>